<evidence type="ECO:0000256" key="5">
    <source>
        <dbReference type="ARBA" id="ARBA00023136"/>
    </source>
</evidence>
<dbReference type="InterPro" id="IPR003856">
    <property type="entry name" value="LPS_length_determ_N"/>
</dbReference>
<sequence>MTQDNSSPPTIDRRGQRGVNLRVRPRFGIGDIVLQLWRSLWLMILVFIPIAILGILFAMSMPKKYTAYGTAQVSLDNQYVYDPLVGDAGRGVSLEIDAILRAEVEKANSPVLARRVLEKLGIARVYPKIAEEMAETQDAKKLEDLKDLAYETFGADSAAGNAPKSPLLTFSFTHKEPEISALVVNEFLEQFQDYRENRRSQNDVDAVAGQRRRVGDSLAVAEQTLRDFLVKHDIGEFETDRDSIAKLLSDLRDELLRVEAAGKEAEGRLNGLRAVRQSTPETIDIHVDNDAKQRLLDLQLEREQLLLRYLPDSRAVQEIDARINGMQALLESGDGGVRRSGPNPAYQELVSSINIAQSEVEASRSRATELRRQMNEVAARQRKLISVQPEYKKLLRERDILEAAMYELSTKEQTKKTEAEISQNSNSNIAIVDFALVPTKGTSMKIPVALASIMFGGFTALIAGLLAAFSRKGLSTRRSTEKTIGLPVIGVTSKQ</sequence>
<feature type="coiled-coil region" evidence="6">
    <location>
        <begin position="353"/>
        <end position="380"/>
    </location>
</feature>
<reference evidence="10" key="1">
    <citation type="journal article" date="2019" name="Int. J. Syst. Evol. Microbiol.">
        <title>The Global Catalogue of Microorganisms (GCM) 10K type strain sequencing project: providing services to taxonomists for standard genome sequencing and annotation.</title>
        <authorList>
            <consortium name="The Broad Institute Genomics Platform"/>
            <consortium name="The Broad Institute Genome Sequencing Center for Infectious Disease"/>
            <person name="Wu L."/>
            <person name="Ma J."/>
        </authorList>
    </citation>
    <scope>NUCLEOTIDE SEQUENCE [LARGE SCALE GENOMIC DNA]</scope>
    <source>
        <strain evidence="10">CCUG 51308</strain>
    </source>
</reference>
<dbReference type="InterPro" id="IPR050445">
    <property type="entry name" value="Bact_polysacc_biosynth/exp"/>
</dbReference>
<comment type="caution">
    <text evidence="9">The sequence shown here is derived from an EMBL/GenBank/DDBJ whole genome shotgun (WGS) entry which is preliminary data.</text>
</comment>
<evidence type="ECO:0000256" key="2">
    <source>
        <dbReference type="ARBA" id="ARBA00022475"/>
    </source>
</evidence>
<keyword evidence="3 7" id="KW-0812">Transmembrane</keyword>
<dbReference type="RefSeq" id="WP_382164814.1">
    <property type="nucleotide sequence ID" value="NZ_JBHTBR010000002.1"/>
</dbReference>
<name>A0ABW2IGF6_9PROT</name>
<keyword evidence="2" id="KW-1003">Cell membrane</keyword>
<dbReference type="Pfam" id="PF02706">
    <property type="entry name" value="Wzz"/>
    <property type="match status" value="1"/>
</dbReference>
<dbReference type="Proteomes" id="UP001596492">
    <property type="component" value="Unassembled WGS sequence"/>
</dbReference>
<feature type="transmembrane region" description="Helical" evidence="7">
    <location>
        <begin position="448"/>
        <end position="469"/>
    </location>
</feature>
<dbReference type="EMBL" id="JBHTBR010000002">
    <property type="protein sequence ID" value="MFC7290159.1"/>
    <property type="molecule type" value="Genomic_DNA"/>
</dbReference>
<gene>
    <name evidence="9" type="ORF">ACFQS8_00895</name>
</gene>
<evidence type="ECO:0000256" key="6">
    <source>
        <dbReference type="SAM" id="Coils"/>
    </source>
</evidence>
<evidence type="ECO:0000256" key="1">
    <source>
        <dbReference type="ARBA" id="ARBA00004651"/>
    </source>
</evidence>
<evidence type="ECO:0000313" key="9">
    <source>
        <dbReference type="EMBL" id="MFC7290159.1"/>
    </source>
</evidence>
<keyword evidence="4 7" id="KW-1133">Transmembrane helix</keyword>
<feature type="transmembrane region" description="Helical" evidence="7">
    <location>
        <begin position="40"/>
        <end position="59"/>
    </location>
</feature>
<accession>A0ABW2IGF6</accession>
<keyword evidence="5 7" id="KW-0472">Membrane</keyword>
<evidence type="ECO:0000256" key="4">
    <source>
        <dbReference type="ARBA" id="ARBA00022989"/>
    </source>
</evidence>
<feature type="domain" description="Polysaccharide chain length determinant N-terminal" evidence="8">
    <location>
        <begin position="29"/>
        <end position="78"/>
    </location>
</feature>
<keyword evidence="6" id="KW-0175">Coiled coil</keyword>
<evidence type="ECO:0000313" key="10">
    <source>
        <dbReference type="Proteomes" id="UP001596492"/>
    </source>
</evidence>
<keyword evidence="10" id="KW-1185">Reference proteome</keyword>
<dbReference type="PANTHER" id="PTHR32309">
    <property type="entry name" value="TYROSINE-PROTEIN KINASE"/>
    <property type="match status" value="1"/>
</dbReference>
<evidence type="ECO:0000256" key="3">
    <source>
        <dbReference type="ARBA" id="ARBA00022692"/>
    </source>
</evidence>
<proteinExistence type="predicted"/>
<evidence type="ECO:0000259" key="8">
    <source>
        <dbReference type="Pfam" id="PF02706"/>
    </source>
</evidence>
<comment type="subcellular location">
    <subcellularLocation>
        <location evidence="1">Cell membrane</location>
        <topology evidence="1">Multi-pass membrane protein</topology>
    </subcellularLocation>
</comment>
<organism evidence="9 10">
    <name type="scientific">Hirschia litorea</name>
    <dbReference type="NCBI Taxonomy" id="1199156"/>
    <lineage>
        <taxon>Bacteria</taxon>
        <taxon>Pseudomonadati</taxon>
        <taxon>Pseudomonadota</taxon>
        <taxon>Alphaproteobacteria</taxon>
        <taxon>Hyphomonadales</taxon>
        <taxon>Hyphomonadaceae</taxon>
        <taxon>Hirschia</taxon>
    </lineage>
</organism>
<dbReference type="PANTHER" id="PTHR32309:SF13">
    <property type="entry name" value="FERRIC ENTEROBACTIN TRANSPORT PROTEIN FEPE"/>
    <property type="match status" value="1"/>
</dbReference>
<protein>
    <submittedName>
        <fullName evidence="9">GumC family protein</fullName>
    </submittedName>
</protein>
<evidence type="ECO:0000256" key="7">
    <source>
        <dbReference type="SAM" id="Phobius"/>
    </source>
</evidence>